<accession>A0A916NKA0</accession>
<dbReference type="Proteomes" id="UP000693672">
    <property type="component" value="Unassembled WGS sequence"/>
</dbReference>
<evidence type="ECO:0000313" key="10">
    <source>
        <dbReference type="Proteomes" id="UP000693672"/>
    </source>
</evidence>
<keyword evidence="4" id="KW-1003">Cell membrane</keyword>
<feature type="transmembrane region" description="Helical" evidence="8">
    <location>
        <begin position="294"/>
        <end position="312"/>
    </location>
</feature>
<feature type="transmembrane region" description="Helical" evidence="8">
    <location>
        <begin position="80"/>
        <end position="100"/>
    </location>
</feature>
<keyword evidence="10" id="KW-1185">Reference proteome</keyword>
<gene>
    <name evidence="9" type="primary">yfhA_1</name>
    <name evidence="9" type="ORF">PAESOLCIP111_04628</name>
</gene>
<evidence type="ECO:0000256" key="2">
    <source>
        <dbReference type="ARBA" id="ARBA00007935"/>
    </source>
</evidence>
<dbReference type="InterPro" id="IPR000522">
    <property type="entry name" value="ABC_transptr_permease_BtuC"/>
</dbReference>
<dbReference type="CDD" id="cd06550">
    <property type="entry name" value="TM_ABC_iron-siderophores_like"/>
    <property type="match status" value="1"/>
</dbReference>
<feature type="transmembrane region" description="Helical" evidence="8">
    <location>
        <begin position="109"/>
        <end position="127"/>
    </location>
</feature>
<name>A0A916NKA0_9BACL</name>
<dbReference type="Pfam" id="PF01032">
    <property type="entry name" value="FecCD"/>
    <property type="match status" value="1"/>
</dbReference>
<dbReference type="PANTHER" id="PTHR30472:SF24">
    <property type="entry name" value="FERRIC ENTEROBACTIN TRANSPORT SYSTEM PERMEASE PROTEIN FEPG"/>
    <property type="match status" value="1"/>
</dbReference>
<feature type="transmembrane region" description="Helical" evidence="8">
    <location>
        <begin position="213"/>
        <end position="231"/>
    </location>
</feature>
<sequence>MTRKSSRYITVRGPRYSFLLNRKTLAVTCLLALIMAVVFIVSTGIGSVFISPKEVVLAIIGKGSETSSLIIRSLRLPREVAAILVGASLAVAGAILQGVVRNPLASPDTIGMTGGATLGAVSFFFFFSETTSISWLPVCAIIGAFAASTIVYLLAWKQGGITPLRLVLIGIGFSAATSSLSYMMMISGPIILANQSLTFMTGSIYGVSWEKDVLPLLPWVLILLPLVFLMARQLDNQELGDDVARGVGSKVEKERWILLLLSVALAGAAVAIGGAIGFISLMAPHMARKLVGPAFGGLLPVSALIGAIVLLLADLAGRALIPPLDIPAGVFTAAIGAPFFVYLLYRSRNRT</sequence>
<dbReference type="GO" id="GO:0022857">
    <property type="term" value="F:transmembrane transporter activity"/>
    <property type="evidence" value="ECO:0007669"/>
    <property type="project" value="InterPro"/>
</dbReference>
<evidence type="ECO:0000256" key="3">
    <source>
        <dbReference type="ARBA" id="ARBA00022448"/>
    </source>
</evidence>
<evidence type="ECO:0000256" key="5">
    <source>
        <dbReference type="ARBA" id="ARBA00022692"/>
    </source>
</evidence>
<comment type="similarity">
    <text evidence="2">Belongs to the binding-protein-dependent transport system permease family. FecCD subfamily.</text>
</comment>
<keyword evidence="3" id="KW-0813">Transport</keyword>
<evidence type="ECO:0000313" key="9">
    <source>
        <dbReference type="EMBL" id="CAG7644120.1"/>
    </source>
</evidence>
<evidence type="ECO:0000256" key="1">
    <source>
        <dbReference type="ARBA" id="ARBA00004651"/>
    </source>
</evidence>
<dbReference type="RefSeq" id="WP_218094340.1">
    <property type="nucleotide sequence ID" value="NZ_CAJVAS010000026.1"/>
</dbReference>
<feature type="transmembrane region" description="Helical" evidence="8">
    <location>
        <begin position="25"/>
        <end position="50"/>
    </location>
</feature>
<dbReference type="GO" id="GO:0033214">
    <property type="term" value="P:siderophore-iron import into cell"/>
    <property type="evidence" value="ECO:0007669"/>
    <property type="project" value="TreeGrafter"/>
</dbReference>
<dbReference type="AlphaFoldDB" id="A0A916NKA0"/>
<keyword evidence="7 8" id="KW-0472">Membrane</keyword>
<feature type="transmembrane region" description="Helical" evidence="8">
    <location>
        <begin position="324"/>
        <end position="345"/>
    </location>
</feature>
<dbReference type="FunFam" id="1.10.3470.10:FF:000001">
    <property type="entry name" value="Vitamin B12 ABC transporter permease BtuC"/>
    <property type="match status" value="1"/>
</dbReference>
<evidence type="ECO:0000256" key="7">
    <source>
        <dbReference type="ARBA" id="ARBA00023136"/>
    </source>
</evidence>
<evidence type="ECO:0000256" key="4">
    <source>
        <dbReference type="ARBA" id="ARBA00022475"/>
    </source>
</evidence>
<feature type="transmembrane region" description="Helical" evidence="8">
    <location>
        <begin position="166"/>
        <end position="193"/>
    </location>
</feature>
<feature type="transmembrane region" description="Helical" evidence="8">
    <location>
        <begin position="256"/>
        <end position="282"/>
    </location>
</feature>
<proteinExistence type="inferred from homology"/>
<keyword evidence="6 8" id="KW-1133">Transmembrane helix</keyword>
<protein>
    <submittedName>
        <fullName evidence="9">Siderophore transport system permease protein YfhA</fullName>
    </submittedName>
</protein>
<feature type="transmembrane region" description="Helical" evidence="8">
    <location>
        <begin position="133"/>
        <end position="154"/>
    </location>
</feature>
<evidence type="ECO:0000256" key="8">
    <source>
        <dbReference type="SAM" id="Phobius"/>
    </source>
</evidence>
<organism evidence="9 10">
    <name type="scientific">Paenibacillus solanacearum</name>
    <dbReference type="NCBI Taxonomy" id="2048548"/>
    <lineage>
        <taxon>Bacteria</taxon>
        <taxon>Bacillati</taxon>
        <taxon>Bacillota</taxon>
        <taxon>Bacilli</taxon>
        <taxon>Bacillales</taxon>
        <taxon>Paenibacillaceae</taxon>
        <taxon>Paenibacillus</taxon>
    </lineage>
</organism>
<dbReference type="PANTHER" id="PTHR30472">
    <property type="entry name" value="FERRIC ENTEROBACTIN TRANSPORT SYSTEM PERMEASE PROTEIN"/>
    <property type="match status" value="1"/>
</dbReference>
<reference evidence="9" key="1">
    <citation type="submission" date="2021-06" db="EMBL/GenBank/DDBJ databases">
        <authorList>
            <person name="Criscuolo A."/>
        </authorList>
    </citation>
    <scope>NUCLEOTIDE SEQUENCE</scope>
    <source>
        <strain evidence="9">CIP111600</strain>
    </source>
</reference>
<keyword evidence="5 8" id="KW-0812">Transmembrane</keyword>
<evidence type="ECO:0000256" key="6">
    <source>
        <dbReference type="ARBA" id="ARBA00022989"/>
    </source>
</evidence>
<comment type="subcellular location">
    <subcellularLocation>
        <location evidence="1">Cell membrane</location>
        <topology evidence="1">Multi-pass membrane protein</topology>
    </subcellularLocation>
</comment>
<dbReference type="GO" id="GO:0005886">
    <property type="term" value="C:plasma membrane"/>
    <property type="evidence" value="ECO:0007669"/>
    <property type="project" value="UniProtKB-SubCell"/>
</dbReference>
<dbReference type="EMBL" id="CAJVAS010000026">
    <property type="protein sequence ID" value="CAG7644120.1"/>
    <property type="molecule type" value="Genomic_DNA"/>
</dbReference>
<comment type="caution">
    <text evidence="9">The sequence shown here is derived from an EMBL/GenBank/DDBJ whole genome shotgun (WGS) entry which is preliminary data.</text>
</comment>